<dbReference type="GO" id="GO:0005886">
    <property type="term" value="C:plasma membrane"/>
    <property type="evidence" value="ECO:0007669"/>
    <property type="project" value="UniProtKB-SubCell"/>
</dbReference>
<dbReference type="OrthoDB" id="1920188at2759"/>
<keyword evidence="5" id="KW-0812">Transmembrane</keyword>
<dbReference type="AlphaFoldDB" id="A0A2Z6MJS9"/>
<reference evidence="8" key="1">
    <citation type="journal article" date="2017" name="Front. Plant Sci.">
        <title>Climate Clever Clovers: New Paradigm to Reduce the Environmental Footprint of Ruminants by Breeding Low Methanogenic Forages Utilizing Haplotype Variation.</title>
        <authorList>
            <person name="Kaur P."/>
            <person name="Appels R."/>
            <person name="Bayer P.E."/>
            <person name="Keeble-Gagnere G."/>
            <person name="Wang J."/>
            <person name="Hirakawa H."/>
            <person name="Shirasawa K."/>
            <person name="Vercoe P."/>
            <person name="Stefanova K."/>
            <person name="Durmic Z."/>
            <person name="Nichols P."/>
            <person name="Revell C."/>
            <person name="Isobe S.N."/>
            <person name="Edwards D."/>
            <person name="Erskine W."/>
        </authorList>
    </citation>
    <scope>NUCLEOTIDE SEQUENCE [LARGE SCALE GENOMIC DNA]</scope>
    <source>
        <strain evidence="8">cv. Daliak</strain>
    </source>
</reference>
<keyword evidence="2" id="KW-1003">Cell membrane</keyword>
<proteinExistence type="predicted"/>
<dbReference type="EMBL" id="DF973135">
    <property type="protein sequence ID" value="GAU13339.1"/>
    <property type="molecule type" value="Genomic_DNA"/>
</dbReference>
<keyword evidence="5" id="KW-1133">Transmembrane helix</keyword>
<gene>
    <name evidence="7" type="ORF">TSUD_42930</name>
</gene>
<dbReference type="Pfam" id="PF00011">
    <property type="entry name" value="HSP20"/>
    <property type="match status" value="1"/>
</dbReference>
<dbReference type="Proteomes" id="UP000242715">
    <property type="component" value="Unassembled WGS sequence"/>
</dbReference>
<evidence type="ECO:0000256" key="4">
    <source>
        <dbReference type="SAM" id="MobiDB-lite"/>
    </source>
</evidence>
<evidence type="ECO:0000256" key="3">
    <source>
        <dbReference type="ARBA" id="ARBA00022821"/>
    </source>
</evidence>
<name>A0A2Z6MJS9_TRISU</name>
<dbReference type="Gene3D" id="2.60.40.790">
    <property type="match status" value="1"/>
</dbReference>
<keyword evidence="3" id="KW-0611">Plant defense</keyword>
<keyword evidence="5" id="KW-0472">Membrane</keyword>
<comment type="subcellular location">
    <subcellularLocation>
        <location evidence="1">Cell membrane</location>
        <topology evidence="1">Single-pass membrane protein</topology>
    </subcellularLocation>
</comment>
<dbReference type="GO" id="GO:0034605">
    <property type="term" value="P:cellular response to heat"/>
    <property type="evidence" value="ECO:0007669"/>
    <property type="project" value="TreeGrafter"/>
</dbReference>
<accession>A0A2Z6MJS9</accession>
<protein>
    <recommendedName>
        <fullName evidence="6">SHSP domain-containing protein</fullName>
    </recommendedName>
</protein>
<dbReference type="GO" id="GO:0006952">
    <property type="term" value="P:defense response"/>
    <property type="evidence" value="ECO:0007669"/>
    <property type="project" value="UniProtKB-KW"/>
</dbReference>
<dbReference type="PANTHER" id="PTHR43670:SF34">
    <property type="entry name" value="HSP20-LIKE CHAPERONES SUPERFAMILY PROTEIN"/>
    <property type="match status" value="1"/>
</dbReference>
<evidence type="ECO:0000256" key="5">
    <source>
        <dbReference type="SAM" id="Phobius"/>
    </source>
</evidence>
<evidence type="ECO:0000259" key="6">
    <source>
        <dbReference type="Pfam" id="PF00011"/>
    </source>
</evidence>
<feature type="domain" description="SHSP" evidence="6">
    <location>
        <begin position="47"/>
        <end position="106"/>
    </location>
</feature>
<feature type="region of interest" description="Disordered" evidence="4">
    <location>
        <begin position="123"/>
        <end position="164"/>
    </location>
</feature>
<dbReference type="PANTHER" id="PTHR43670">
    <property type="entry name" value="HEAT SHOCK PROTEIN 26"/>
    <property type="match status" value="1"/>
</dbReference>
<keyword evidence="8" id="KW-1185">Reference proteome</keyword>
<evidence type="ECO:0000256" key="2">
    <source>
        <dbReference type="ARBA" id="ARBA00022475"/>
    </source>
</evidence>
<evidence type="ECO:0000313" key="7">
    <source>
        <dbReference type="EMBL" id="GAU13339.1"/>
    </source>
</evidence>
<organism evidence="7 8">
    <name type="scientific">Trifolium subterraneum</name>
    <name type="common">Subterranean clover</name>
    <dbReference type="NCBI Taxonomy" id="3900"/>
    <lineage>
        <taxon>Eukaryota</taxon>
        <taxon>Viridiplantae</taxon>
        <taxon>Streptophyta</taxon>
        <taxon>Embryophyta</taxon>
        <taxon>Tracheophyta</taxon>
        <taxon>Spermatophyta</taxon>
        <taxon>Magnoliopsida</taxon>
        <taxon>eudicotyledons</taxon>
        <taxon>Gunneridae</taxon>
        <taxon>Pentapetalae</taxon>
        <taxon>rosids</taxon>
        <taxon>fabids</taxon>
        <taxon>Fabales</taxon>
        <taxon>Fabaceae</taxon>
        <taxon>Papilionoideae</taxon>
        <taxon>50 kb inversion clade</taxon>
        <taxon>NPAAA clade</taxon>
        <taxon>Hologalegina</taxon>
        <taxon>IRL clade</taxon>
        <taxon>Trifolieae</taxon>
        <taxon>Trifolium</taxon>
    </lineage>
</organism>
<dbReference type="InterPro" id="IPR008978">
    <property type="entry name" value="HSP20-like_chaperone"/>
</dbReference>
<feature type="transmembrane region" description="Helical" evidence="5">
    <location>
        <begin position="170"/>
        <end position="189"/>
    </location>
</feature>
<dbReference type="CDD" id="cd06464">
    <property type="entry name" value="ACD_sHsps-like"/>
    <property type="match status" value="1"/>
</dbReference>
<sequence length="194" mass="21904">MEVELGLKITRKIDDTTSISDFQFAKDRAGPVFLSKETDSTFTLTAHLKVSGEKEVQEMQMMPFKKEMKIKGFRKKFKIPNEVVLDRIKAKYNEEEGVLTIVMPKIAKGVLCGVGIEEVKEEEGANSIVSEPEQQSAAEEEKVSEHKSEEENAPVKKKRPKKPWQPCPPLVLGGSTLLVTIIFLVMHYIRARKS</sequence>
<dbReference type="SUPFAM" id="SSF49764">
    <property type="entry name" value="HSP20-like chaperones"/>
    <property type="match status" value="1"/>
</dbReference>
<dbReference type="InterPro" id="IPR002068">
    <property type="entry name" value="A-crystallin/Hsp20_dom"/>
</dbReference>
<feature type="compositionally biased region" description="Basic and acidic residues" evidence="4">
    <location>
        <begin position="139"/>
        <end position="154"/>
    </location>
</feature>
<evidence type="ECO:0000313" key="8">
    <source>
        <dbReference type="Proteomes" id="UP000242715"/>
    </source>
</evidence>
<evidence type="ECO:0000256" key="1">
    <source>
        <dbReference type="ARBA" id="ARBA00004162"/>
    </source>
</evidence>